<evidence type="ECO:0000256" key="1">
    <source>
        <dbReference type="ARBA" id="ARBA00006484"/>
    </source>
</evidence>
<comment type="similarity">
    <text evidence="1">Belongs to the short-chain dehydrogenases/reductases (SDR) family.</text>
</comment>
<dbReference type="AlphaFoldDB" id="A0A0B7KMW1"/>
<dbReference type="InterPro" id="IPR002347">
    <property type="entry name" value="SDR_fam"/>
</dbReference>
<proteinExistence type="inferred from homology"/>
<keyword evidence="2" id="KW-0521">NADP</keyword>
<protein>
    <submittedName>
        <fullName evidence="3">Uncharacterized protein</fullName>
    </submittedName>
</protein>
<dbReference type="PANTHER" id="PTHR42760:SF40">
    <property type="entry name" value="3-OXOACYL-[ACYL-CARRIER-PROTEIN] REDUCTASE, CHLOROPLASTIC"/>
    <property type="match status" value="1"/>
</dbReference>
<dbReference type="SUPFAM" id="SSF51735">
    <property type="entry name" value="NAD(P)-binding Rossmann-fold domains"/>
    <property type="match status" value="1"/>
</dbReference>
<name>A0A0B7KMW1_BIOOC</name>
<dbReference type="PRINTS" id="PR00081">
    <property type="entry name" value="GDHRDH"/>
</dbReference>
<dbReference type="InterPro" id="IPR036291">
    <property type="entry name" value="NAD(P)-bd_dom_sf"/>
</dbReference>
<dbReference type="FunFam" id="3.40.50.720:FF:000084">
    <property type="entry name" value="Short-chain dehydrogenase reductase"/>
    <property type="match status" value="1"/>
</dbReference>
<dbReference type="EMBL" id="CDPU01000061">
    <property type="protein sequence ID" value="CEO56096.1"/>
    <property type="molecule type" value="Genomic_DNA"/>
</dbReference>
<evidence type="ECO:0000256" key="2">
    <source>
        <dbReference type="ARBA" id="ARBA00022857"/>
    </source>
</evidence>
<dbReference type="GO" id="GO:0030497">
    <property type="term" value="P:fatty acid elongation"/>
    <property type="evidence" value="ECO:0007669"/>
    <property type="project" value="TreeGrafter"/>
</dbReference>
<dbReference type="PANTHER" id="PTHR42760">
    <property type="entry name" value="SHORT-CHAIN DEHYDROGENASES/REDUCTASES FAMILY MEMBER"/>
    <property type="match status" value="1"/>
</dbReference>
<sequence>MTPFKTQLLGDHVLVTGGNKGIGRVIVESFLAEGANVSYCSRSASEDDFADFNGAIEGAKVLGTKVDIGNQDDVRAWVEKSAEKYGRIDVVVANAFAIFHSSSIDDWRQSLEGNVIGLVTLIEAAAPHLIAREGTGSVVVLSSVAGFELRSSNPTGPQSAVKRSQAVIAKGYSKMLGQKGVRVNIVTPGLVETPSLVRADGTEELSPFQMGKKLMPEFMQSILDQVPMGRPGQPQEVANAVVFLASALSGYINGANLLLDGGFSVTL</sequence>
<dbReference type="Pfam" id="PF13561">
    <property type="entry name" value="adh_short_C2"/>
    <property type="match status" value="1"/>
</dbReference>
<dbReference type="Gene3D" id="3.40.50.720">
    <property type="entry name" value="NAD(P)-binding Rossmann-like Domain"/>
    <property type="match status" value="1"/>
</dbReference>
<gene>
    <name evidence="3" type="ORF">BN869_000012154_1</name>
</gene>
<dbReference type="GO" id="GO:0016616">
    <property type="term" value="F:oxidoreductase activity, acting on the CH-OH group of donors, NAD or NADP as acceptor"/>
    <property type="evidence" value="ECO:0007669"/>
    <property type="project" value="TreeGrafter"/>
</dbReference>
<evidence type="ECO:0000313" key="3">
    <source>
        <dbReference type="EMBL" id="CEO56096.1"/>
    </source>
</evidence>
<organism evidence="3">
    <name type="scientific">Bionectria ochroleuca</name>
    <name type="common">Gliocladium roseum</name>
    <dbReference type="NCBI Taxonomy" id="29856"/>
    <lineage>
        <taxon>Eukaryota</taxon>
        <taxon>Fungi</taxon>
        <taxon>Dikarya</taxon>
        <taxon>Ascomycota</taxon>
        <taxon>Pezizomycotina</taxon>
        <taxon>Sordariomycetes</taxon>
        <taxon>Hypocreomycetidae</taxon>
        <taxon>Hypocreales</taxon>
        <taxon>Bionectriaceae</taxon>
        <taxon>Clonostachys</taxon>
    </lineage>
</organism>
<accession>A0A0B7KMW1</accession>
<reference evidence="3" key="1">
    <citation type="submission" date="2015-01" db="EMBL/GenBank/DDBJ databases">
        <authorList>
            <person name="Durling Mikael"/>
        </authorList>
    </citation>
    <scope>NUCLEOTIDE SEQUENCE</scope>
</reference>